<gene>
    <name evidence="3" type="primary">etfA</name>
    <name evidence="3" type="ORF">NCTC10786_06478</name>
</gene>
<dbReference type="InterPro" id="IPR029035">
    <property type="entry name" value="DHS-like_NAD/FAD-binding_dom"/>
</dbReference>
<proteinExistence type="predicted"/>
<organism evidence="3 4">
    <name type="scientific">Citrobacter koseri</name>
    <name type="common">Citrobacter diversus</name>
    <dbReference type="NCBI Taxonomy" id="545"/>
    <lineage>
        <taxon>Bacteria</taxon>
        <taxon>Pseudomonadati</taxon>
        <taxon>Pseudomonadota</taxon>
        <taxon>Gammaproteobacteria</taxon>
        <taxon>Enterobacterales</taxon>
        <taxon>Enterobacteriaceae</taxon>
        <taxon>Citrobacter</taxon>
    </lineage>
</organism>
<dbReference type="Proteomes" id="UP000251584">
    <property type="component" value="Unassembled WGS sequence"/>
</dbReference>
<dbReference type="PANTHER" id="PTHR43153:SF5">
    <property type="entry name" value="PROTEIN FIXB-RELATED"/>
    <property type="match status" value="1"/>
</dbReference>
<protein>
    <submittedName>
        <fullName evidence="3">Electron transfer flavoprotein large subunit</fullName>
    </submittedName>
</protein>
<dbReference type="PANTHER" id="PTHR43153">
    <property type="entry name" value="ELECTRON TRANSFER FLAVOPROTEIN ALPHA"/>
    <property type="match status" value="1"/>
</dbReference>
<name>A0A2X2WPK3_CITKO</name>
<dbReference type="EMBL" id="UAVY01000011">
    <property type="protein sequence ID" value="SQB42374.1"/>
    <property type="molecule type" value="Genomic_DNA"/>
</dbReference>
<dbReference type="InterPro" id="IPR001308">
    <property type="entry name" value="ETF_a/FixB"/>
</dbReference>
<evidence type="ECO:0000313" key="4">
    <source>
        <dbReference type="Proteomes" id="UP000251584"/>
    </source>
</evidence>
<dbReference type="InterPro" id="IPR014731">
    <property type="entry name" value="ETF_asu_C"/>
</dbReference>
<accession>A0A2X2WPK3</accession>
<reference evidence="3 4" key="1">
    <citation type="submission" date="2018-06" db="EMBL/GenBank/DDBJ databases">
        <authorList>
            <consortium name="Pathogen Informatics"/>
            <person name="Doyle S."/>
        </authorList>
    </citation>
    <scope>NUCLEOTIDE SEQUENCE [LARGE SCALE GENOMIC DNA]</scope>
    <source>
        <strain evidence="3 4">NCTC10786</strain>
    </source>
</reference>
<dbReference type="GO" id="GO:0009055">
    <property type="term" value="F:electron transfer activity"/>
    <property type="evidence" value="ECO:0007669"/>
    <property type="project" value="InterPro"/>
</dbReference>
<evidence type="ECO:0000256" key="1">
    <source>
        <dbReference type="ARBA" id="ARBA00022448"/>
    </source>
</evidence>
<dbReference type="AlphaFoldDB" id="A0A2X2WPK3"/>
<dbReference type="SUPFAM" id="SSF52467">
    <property type="entry name" value="DHS-like NAD/FAD-binding domain"/>
    <property type="match status" value="1"/>
</dbReference>
<sequence>MQIRFTALGQALDAEVGYSRARVMNGGFDADRVTGISGHLLSPDVCIVAGASGAAALMAGVRQSRFVVAINHDAQRAGFCAGGCRDCR</sequence>
<evidence type="ECO:0000313" key="3">
    <source>
        <dbReference type="EMBL" id="SQB42374.1"/>
    </source>
</evidence>
<dbReference type="GO" id="GO:0033539">
    <property type="term" value="P:fatty acid beta-oxidation using acyl-CoA dehydrogenase"/>
    <property type="evidence" value="ECO:0007669"/>
    <property type="project" value="TreeGrafter"/>
</dbReference>
<dbReference type="GO" id="GO:0050660">
    <property type="term" value="F:flavin adenine dinucleotide binding"/>
    <property type="evidence" value="ECO:0007669"/>
    <property type="project" value="InterPro"/>
</dbReference>
<evidence type="ECO:0000259" key="2">
    <source>
        <dbReference type="Pfam" id="PF00766"/>
    </source>
</evidence>
<feature type="domain" description="Electron transfer flavoprotein alpha subunit C-terminal" evidence="2">
    <location>
        <begin position="6"/>
        <end position="62"/>
    </location>
</feature>
<keyword evidence="1" id="KW-0813">Transport</keyword>
<dbReference type="Pfam" id="PF00766">
    <property type="entry name" value="ETF_alpha"/>
    <property type="match status" value="1"/>
</dbReference>
<dbReference type="Gene3D" id="3.40.50.1220">
    <property type="entry name" value="TPP-binding domain"/>
    <property type="match status" value="1"/>
</dbReference>